<keyword evidence="5" id="KW-0274">FAD</keyword>
<dbReference type="SUPFAM" id="SSF51905">
    <property type="entry name" value="FAD/NAD(P)-binding domain"/>
    <property type="match status" value="2"/>
</dbReference>
<evidence type="ECO:0000259" key="9">
    <source>
        <dbReference type="PROSITE" id="PS51296"/>
    </source>
</evidence>
<keyword evidence="3" id="KW-0001">2Fe-2S</keyword>
<dbReference type="PROSITE" id="PS51296">
    <property type="entry name" value="RIESKE"/>
    <property type="match status" value="1"/>
</dbReference>
<reference evidence="10 11" key="1">
    <citation type="submission" date="2018-03" db="EMBL/GenBank/DDBJ databases">
        <title>Diversity of phytobeneficial traits revealed by whole-genome analysis of worldwide-isolated phenazine-producing Pseudomonas spp.</title>
        <authorList>
            <person name="Biessy A."/>
            <person name="Novinscak A."/>
            <person name="Blom J."/>
            <person name="Leger G."/>
            <person name="Thomashow L.S."/>
            <person name="Cazorla F.M."/>
            <person name="Josic D."/>
            <person name="Filion M."/>
        </authorList>
    </citation>
    <scope>NUCLEOTIDE SEQUENCE [LARGE SCALE GENOMIC DNA]</scope>
    <source>
        <strain evidence="10 11">ChPhzS24</strain>
    </source>
</reference>
<sequence length="511" mass="56211">MTFYVVARLDQLPEDRGTRVQVGAEAVLLIRTGDQVQAYQADCPHAGAPLEQGAVYQGQLICPWHKGAFACASGQVCEPPPLASLKRYKVDIRHDNRVWVADQPMPESAPPRQADSRRLLVIGAGAAGAAAVATLRAKGFGRNLTWIDKEARPAYDRTALSKYVLAGEMPPEEVPALLEPEFYRKADIRVLKAEVLRLDPGRRQILLADGLRLDYDAALLATGAEPRLPAIEGADLPGVFMLRSREDAARLLEQARPGKRVAIIGDGFIGLEVASALRKRGLMVHLIGRHQVPLQRQLGERIGSAIRALHEQHGVIYYAACEARALVGEGQVQQVVLDNDQRIAVDLVLFGTGVSPATTFVAGLERAEDGSLKADAGLAVADGLWAAGDIVSFPCDGRTQRIEHWRVAQQQGQLAACNMLGEQLSFSVVPFFWTYFYDQTFEVLGHARRWNQIVFEGEPEQYRFIALLCFNEQVESVVACEYPRAMALLSQRMQRPLSRSEALELIHGTPE</sequence>
<evidence type="ECO:0000256" key="8">
    <source>
        <dbReference type="ARBA" id="ARBA00023014"/>
    </source>
</evidence>
<dbReference type="PRINTS" id="PR00411">
    <property type="entry name" value="PNDRDTASEI"/>
</dbReference>
<evidence type="ECO:0000256" key="2">
    <source>
        <dbReference type="ARBA" id="ARBA00022630"/>
    </source>
</evidence>
<dbReference type="GO" id="GO:0005737">
    <property type="term" value="C:cytoplasm"/>
    <property type="evidence" value="ECO:0007669"/>
    <property type="project" value="TreeGrafter"/>
</dbReference>
<dbReference type="SUPFAM" id="SSF55424">
    <property type="entry name" value="FAD/NAD-linked reductases, dimerisation (C-terminal) domain"/>
    <property type="match status" value="1"/>
</dbReference>
<evidence type="ECO:0000256" key="4">
    <source>
        <dbReference type="ARBA" id="ARBA00022723"/>
    </source>
</evidence>
<comment type="cofactor">
    <cofactor evidence="1">
        <name>FAD</name>
        <dbReference type="ChEBI" id="CHEBI:57692"/>
    </cofactor>
</comment>
<keyword evidence="7" id="KW-0408">Iron</keyword>
<evidence type="ECO:0000256" key="6">
    <source>
        <dbReference type="ARBA" id="ARBA00023002"/>
    </source>
</evidence>
<dbReference type="Gene3D" id="3.30.390.30">
    <property type="match status" value="1"/>
</dbReference>
<dbReference type="EMBL" id="CP027750">
    <property type="protein sequence ID" value="AZE30010.1"/>
    <property type="molecule type" value="Genomic_DNA"/>
</dbReference>
<evidence type="ECO:0000256" key="1">
    <source>
        <dbReference type="ARBA" id="ARBA00001974"/>
    </source>
</evidence>
<dbReference type="PANTHER" id="PTHR43557">
    <property type="entry name" value="APOPTOSIS-INDUCING FACTOR 1"/>
    <property type="match status" value="1"/>
</dbReference>
<evidence type="ECO:0000313" key="10">
    <source>
        <dbReference type="EMBL" id="AZE30010.1"/>
    </source>
</evidence>
<dbReference type="InterPro" id="IPR050446">
    <property type="entry name" value="FAD-oxidoreductase/Apoptosis"/>
</dbReference>
<dbReference type="Pfam" id="PF07992">
    <property type="entry name" value="Pyr_redox_2"/>
    <property type="match status" value="1"/>
</dbReference>
<dbReference type="GO" id="GO:0046872">
    <property type="term" value="F:metal ion binding"/>
    <property type="evidence" value="ECO:0007669"/>
    <property type="project" value="UniProtKB-KW"/>
</dbReference>
<dbReference type="SUPFAM" id="SSF50022">
    <property type="entry name" value="ISP domain"/>
    <property type="match status" value="1"/>
</dbReference>
<evidence type="ECO:0000256" key="7">
    <source>
        <dbReference type="ARBA" id="ARBA00023004"/>
    </source>
</evidence>
<keyword evidence="4" id="KW-0479">Metal-binding</keyword>
<keyword evidence="6" id="KW-0560">Oxidoreductase</keyword>
<dbReference type="Gene3D" id="3.50.50.60">
    <property type="entry name" value="FAD/NAD(P)-binding domain"/>
    <property type="match status" value="2"/>
</dbReference>
<dbReference type="InterPro" id="IPR023753">
    <property type="entry name" value="FAD/NAD-binding_dom"/>
</dbReference>
<evidence type="ECO:0000313" key="11">
    <source>
        <dbReference type="Proteomes" id="UP000280455"/>
    </source>
</evidence>
<keyword evidence="2" id="KW-0285">Flavoprotein</keyword>
<accession>A0AAD0ZJM2</accession>
<name>A0AAD0ZJM2_9PSED</name>
<evidence type="ECO:0000256" key="3">
    <source>
        <dbReference type="ARBA" id="ARBA00022714"/>
    </source>
</evidence>
<dbReference type="GO" id="GO:0051537">
    <property type="term" value="F:2 iron, 2 sulfur cluster binding"/>
    <property type="evidence" value="ECO:0007669"/>
    <property type="project" value="UniProtKB-KW"/>
</dbReference>
<evidence type="ECO:0000256" key="5">
    <source>
        <dbReference type="ARBA" id="ARBA00022827"/>
    </source>
</evidence>
<dbReference type="Proteomes" id="UP000280455">
    <property type="component" value="Chromosome"/>
</dbReference>
<dbReference type="PRINTS" id="PR00368">
    <property type="entry name" value="FADPNR"/>
</dbReference>
<gene>
    <name evidence="10" type="ORF">C4K07_3225</name>
</gene>
<dbReference type="InterPro" id="IPR017941">
    <property type="entry name" value="Rieske_2Fe-2S"/>
</dbReference>
<dbReference type="InterPro" id="IPR036922">
    <property type="entry name" value="Rieske_2Fe-2S_sf"/>
</dbReference>
<dbReference type="RefSeq" id="WP_124301622.1">
    <property type="nucleotide sequence ID" value="NZ_CP027749.1"/>
</dbReference>
<dbReference type="Pfam" id="PF00355">
    <property type="entry name" value="Rieske"/>
    <property type="match status" value="1"/>
</dbReference>
<dbReference type="InterPro" id="IPR016156">
    <property type="entry name" value="FAD/NAD-linked_Rdtase_dimer_sf"/>
</dbReference>
<dbReference type="PANTHER" id="PTHR43557:SF2">
    <property type="entry name" value="RIESKE DOMAIN-CONTAINING PROTEIN-RELATED"/>
    <property type="match status" value="1"/>
</dbReference>
<proteinExistence type="predicted"/>
<dbReference type="InterPro" id="IPR036188">
    <property type="entry name" value="FAD/NAD-bd_sf"/>
</dbReference>
<organism evidence="10 11">
    <name type="scientific">Pseudomonas chlororaphis subsp. aureofaciens</name>
    <dbReference type="NCBI Taxonomy" id="587851"/>
    <lineage>
        <taxon>Bacteria</taxon>
        <taxon>Pseudomonadati</taxon>
        <taxon>Pseudomonadota</taxon>
        <taxon>Gammaproteobacteria</taxon>
        <taxon>Pseudomonadales</taxon>
        <taxon>Pseudomonadaceae</taxon>
        <taxon>Pseudomonas</taxon>
    </lineage>
</organism>
<dbReference type="Gene3D" id="2.102.10.10">
    <property type="entry name" value="Rieske [2Fe-2S] iron-sulphur domain"/>
    <property type="match status" value="1"/>
</dbReference>
<dbReference type="AlphaFoldDB" id="A0AAD0ZJM2"/>
<dbReference type="GO" id="GO:0016651">
    <property type="term" value="F:oxidoreductase activity, acting on NAD(P)H"/>
    <property type="evidence" value="ECO:0007669"/>
    <property type="project" value="TreeGrafter"/>
</dbReference>
<keyword evidence="8" id="KW-0411">Iron-sulfur</keyword>
<protein>
    <submittedName>
        <fullName evidence="10">Ferredoxin reductase</fullName>
    </submittedName>
</protein>
<feature type="domain" description="Rieske" evidence="9">
    <location>
        <begin position="4"/>
        <end position="99"/>
    </location>
</feature>